<accession>A0ABS2WP06</accession>
<keyword evidence="3" id="KW-1185">Reference proteome</keyword>
<reference evidence="2 3" key="3">
    <citation type="submission" date="2021-02" db="EMBL/GenBank/DDBJ databases">
        <authorList>
            <person name="Merkel A.Y."/>
        </authorList>
    </citation>
    <scope>NUCLEOTIDE SEQUENCE [LARGE SCALE GENOMIC DNA]</scope>
    <source>
        <strain evidence="2 3">T05b</strain>
    </source>
</reference>
<dbReference type="RefSeq" id="WP_205457810.1">
    <property type="nucleotide sequence ID" value="NZ_JAFHKK010000002.1"/>
</dbReference>
<evidence type="ECO:0000313" key="2">
    <source>
        <dbReference type="EMBL" id="MBN2963367.1"/>
    </source>
</evidence>
<comment type="caution">
    <text evidence="2">The sequence shown here is derived from an EMBL/GenBank/DDBJ whole genome shotgun (WGS) entry which is preliminary data.</text>
</comment>
<proteinExistence type="predicted"/>
<protein>
    <submittedName>
        <fullName evidence="2">Uncharacterized protein</fullName>
    </submittedName>
</protein>
<feature type="transmembrane region" description="Helical" evidence="1">
    <location>
        <begin position="7"/>
        <end position="26"/>
    </location>
</feature>
<keyword evidence="1" id="KW-0812">Transmembrane</keyword>
<dbReference type="Proteomes" id="UP000703590">
    <property type="component" value="Unassembled WGS sequence"/>
</dbReference>
<gene>
    <name evidence="2" type="ORF">JWV37_01110</name>
</gene>
<evidence type="ECO:0000256" key="1">
    <source>
        <dbReference type="SAM" id="Phobius"/>
    </source>
</evidence>
<sequence>MSSKKWLKLWVLIFSISILLVALFNYKIDSLGLVAKKGYLDLAAKALANGKIISGLNNFDERLFRKKIIENINYEIEWIAIGSSRTMQLRKRMFLKKDVGFQNYSVSGASLEDYMALIQAHYNKFNSYPQNIILGIDPWIFNRHNGQNRFLTLEDEYNQFLSILGHDNKKQHESTNNYKKLFSVEYFIENLKFVKNNFDSGLKGFEIVTSIDIDTQLREPDGSIQYPLKSRFPDSNEVKKSAIQYTKGSVYSLERFDRINNKKLFNHFVKFLQQNKITVYFYLPPYNPYTYDILVEKKEYQIINEVELFLSSLANKYNIKIIGSYNPHKYGFTNEDFFDGMHSLDSVYIILFKDLIAI</sequence>
<dbReference type="EMBL" id="JAFHKK010000002">
    <property type="protein sequence ID" value="MBN2963367.1"/>
    <property type="molecule type" value="Genomic_DNA"/>
</dbReference>
<name>A0ABS2WP06_9BACT</name>
<reference evidence="3" key="2">
    <citation type="submission" date="2021-02" db="EMBL/GenBank/DDBJ databases">
        <title>Sulfurospirillum tamanensis sp. nov.</title>
        <authorList>
            <person name="Merkel A.Y."/>
        </authorList>
    </citation>
    <scope>NUCLEOTIDE SEQUENCE [LARGE SCALE GENOMIC DNA]</scope>
    <source>
        <strain evidence="3">T05b</strain>
    </source>
</reference>
<keyword evidence="1" id="KW-1133">Transmembrane helix</keyword>
<evidence type="ECO:0000313" key="3">
    <source>
        <dbReference type="Proteomes" id="UP000703590"/>
    </source>
</evidence>
<organism evidence="2 3">
    <name type="scientific">Sulfurospirillum tamanense</name>
    <dbReference type="NCBI Taxonomy" id="2813362"/>
    <lineage>
        <taxon>Bacteria</taxon>
        <taxon>Pseudomonadati</taxon>
        <taxon>Campylobacterota</taxon>
        <taxon>Epsilonproteobacteria</taxon>
        <taxon>Campylobacterales</taxon>
        <taxon>Sulfurospirillaceae</taxon>
        <taxon>Sulfurospirillum</taxon>
    </lineage>
</organism>
<reference evidence="2 3" key="1">
    <citation type="submission" date="2021-02" db="EMBL/GenBank/DDBJ databases">
        <title>Sulfurospirillum tamanensis sp. nov.</title>
        <authorList>
            <person name="Frolova A."/>
            <person name="Merkel A."/>
            <person name="Slobodkin A."/>
        </authorList>
    </citation>
    <scope>NUCLEOTIDE SEQUENCE [LARGE SCALE GENOMIC DNA]</scope>
    <source>
        <strain evidence="2 3">T05b</strain>
    </source>
</reference>
<keyword evidence="1" id="KW-0472">Membrane</keyword>